<protein>
    <submittedName>
        <fullName evidence="2">Uncharacterized protein</fullName>
    </submittedName>
</protein>
<dbReference type="EMBL" id="QUSF01000017">
    <property type="protein sequence ID" value="RLW02963.1"/>
    <property type="molecule type" value="Genomic_DNA"/>
</dbReference>
<name>A0A3L8SJD3_CHLGU</name>
<proteinExistence type="predicted"/>
<feature type="region of interest" description="Disordered" evidence="1">
    <location>
        <begin position="1"/>
        <end position="23"/>
    </location>
</feature>
<gene>
    <name evidence="2" type="ORF">DV515_00006734</name>
</gene>
<evidence type="ECO:0000313" key="3">
    <source>
        <dbReference type="Proteomes" id="UP000276834"/>
    </source>
</evidence>
<dbReference type="AlphaFoldDB" id="A0A3L8SJD3"/>
<accession>A0A3L8SJD3</accession>
<evidence type="ECO:0000313" key="2">
    <source>
        <dbReference type="EMBL" id="RLW02963.1"/>
    </source>
</evidence>
<sequence length="62" mass="6552">MGGCVGSHHDSSGSLNENSDGTGGCATSSLVLLELLWAWNELLENSALVPVQQIIYGSYRDV</sequence>
<comment type="caution">
    <text evidence="2">The sequence shown here is derived from an EMBL/GenBank/DDBJ whole genome shotgun (WGS) entry which is preliminary data.</text>
</comment>
<evidence type="ECO:0000256" key="1">
    <source>
        <dbReference type="SAM" id="MobiDB-lite"/>
    </source>
</evidence>
<keyword evidence="3" id="KW-1185">Reference proteome</keyword>
<dbReference type="Proteomes" id="UP000276834">
    <property type="component" value="Unassembled WGS sequence"/>
</dbReference>
<organism evidence="2 3">
    <name type="scientific">Chloebia gouldiae</name>
    <name type="common">Gouldian finch</name>
    <name type="synonym">Erythrura gouldiae</name>
    <dbReference type="NCBI Taxonomy" id="44316"/>
    <lineage>
        <taxon>Eukaryota</taxon>
        <taxon>Metazoa</taxon>
        <taxon>Chordata</taxon>
        <taxon>Craniata</taxon>
        <taxon>Vertebrata</taxon>
        <taxon>Euteleostomi</taxon>
        <taxon>Archelosauria</taxon>
        <taxon>Archosauria</taxon>
        <taxon>Dinosauria</taxon>
        <taxon>Saurischia</taxon>
        <taxon>Theropoda</taxon>
        <taxon>Coelurosauria</taxon>
        <taxon>Aves</taxon>
        <taxon>Neognathae</taxon>
        <taxon>Neoaves</taxon>
        <taxon>Telluraves</taxon>
        <taxon>Australaves</taxon>
        <taxon>Passeriformes</taxon>
        <taxon>Passeroidea</taxon>
        <taxon>Passeridae</taxon>
        <taxon>Chloebia</taxon>
    </lineage>
</organism>
<reference evidence="2 3" key="1">
    <citation type="journal article" date="2018" name="Proc. R. Soc. B">
        <title>A non-coding region near Follistatin controls head colour polymorphism in the Gouldian finch.</title>
        <authorList>
            <person name="Toomey M.B."/>
            <person name="Marques C.I."/>
            <person name="Andrade P."/>
            <person name="Araujo P.M."/>
            <person name="Sabatino S."/>
            <person name="Gazda M.A."/>
            <person name="Afonso S."/>
            <person name="Lopes R.J."/>
            <person name="Corbo J.C."/>
            <person name="Carneiro M."/>
        </authorList>
    </citation>
    <scope>NUCLEOTIDE SEQUENCE [LARGE SCALE GENOMIC DNA]</scope>
    <source>
        <strain evidence="2">Red01</strain>
        <tissue evidence="2">Muscle</tissue>
    </source>
</reference>